<proteinExistence type="predicted"/>
<accession>A0A8H3VII7</accession>
<feature type="compositionally biased region" description="Polar residues" evidence="4">
    <location>
        <begin position="40"/>
        <end position="55"/>
    </location>
</feature>
<dbReference type="PANTHER" id="PTHR12159">
    <property type="entry name" value="G/T AND G/U MISMATCH-SPECIFIC DNA GLYCOSYLASE"/>
    <property type="match status" value="1"/>
</dbReference>
<gene>
    <name evidence="6" type="ORF">EG328_011676</name>
</gene>
<dbReference type="GO" id="GO:0008263">
    <property type="term" value="F:pyrimidine-specific mismatch base pair DNA N-glycosylase activity"/>
    <property type="evidence" value="ECO:0007669"/>
    <property type="project" value="TreeGrafter"/>
</dbReference>
<sequence>MLSNICLLVPINVQWDVPQPVSMAKTRSRNTDDDVEQPRSKPQYNNEDVLSNDSTRCLDEPTDDSQPPASFNGKLQQFEYSSVTSGTISVAPTSNIPMAVPGKTAGKRARKGTLDRDGNLMSASPSPAKKRRPSSKYAPPEKYAHLAPLTDILEPGLICVFVGFNPGVKTATSGHAYAHPSNMFWKLLHSSGLTDRRCRPQEDVDLPRLYAMGNTNIVSRPSKDVAELAKEEVVAGAPILDAKIRKYKPEAVCIVGKSIWESIWQYHRGRKPTKAQFSYGWQDEVHNMGRLPVEGEDDTDKDWPGAKVFVATSTSGLSAFPKPPEKEAIWKPFGDWVQKRRAERAEANVDTTLES</sequence>
<evidence type="ECO:0000256" key="4">
    <source>
        <dbReference type="SAM" id="MobiDB-lite"/>
    </source>
</evidence>
<dbReference type="CDD" id="cd10028">
    <property type="entry name" value="UDG-F2_TDG_MUG"/>
    <property type="match status" value="1"/>
</dbReference>
<dbReference type="InterPro" id="IPR036895">
    <property type="entry name" value="Uracil-DNA_glycosylase-like_sf"/>
</dbReference>
<dbReference type="Proteomes" id="UP000447873">
    <property type="component" value="Unassembled WGS sequence"/>
</dbReference>
<evidence type="ECO:0000256" key="1">
    <source>
        <dbReference type="ARBA" id="ARBA00022763"/>
    </source>
</evidence>
<dbReference type="SUPFAM" id="SSF52141">
    <property type="entry name" value="Uracil-DNA glycosylase-like"/>
    <property type="match status" value="1"/>
</dbReference>
<dbReference type="GO" id="GO:0006285">
    <property type="term" value="P:base-excision repair, AP site formation"/>
    <property type="evidence" value="ECO:0007669"/>
    <property type="project" value="InterPro"/>
</dbReference>
<dbReference type="GO" id="GO:0004844">
    <property type="term" value="F:uracil DNA N-glycosylase activity"/>
    <property type="evidence" value="ECO:0007669"/>
    <property type="project" value="TreeGrafter"/>
</dbReference>
<dbReference type="PANTHER" id="PTHR12159:SF9">
    <property type="entry name" value="G_T MISMATCH-SPECIFIC THYMINE DNA GLYCOSYLASE"/>
    <property type="match status" value="1"/>
</dbReference>
<evidence type="ECO:0000313" key="7">
    <source>
        <dbReference type="Proteomes" id="UP000447873"/>
    </source>
</evidence>
<dbReference type="InterPro" id="IPR015637">
    <property type="entry name" value="MUG/TDG"/>
</dbReference>
<reference evidence="6 7" key="1">
    <citation type="submission" date="2018-12" db="EMBL/GenBank/DDBJ databases">
        <title>Venturia inaequalis Genome Resource.</title>
        <authorList>
            <person name="Lichtner F.J."/>
        </authorList>
    </citation>
    <scope>NUCLEOTIDE SEQUENCE [LARGE SCALE GENOMIC DNA]</scope>
    <source>
        <strain evidence="6 7">120213</strain>
    </source>
</reference>
<dbReference type="Gene3D" id="3.40.470.10">
    <property type="entry name" value="Uracil-DNA glycosylase-like domain"/>
    <property type="match status" value="1"/>
</dbReference>
<dbReference type="Pfam" id="PF03167">
    <property type="entry name" value="UDG"/>
    <property type="match status" value="1"/>
</dbReference>
<keyword evidence="1" id="KW-0227">DNA damage</keyword>
<feature type="region of interest" description="Disordered" evidence="4">
    <location>
        <begin position="91"/>
        <end position="139"/>
    </location>
</feature>
<evidence type="ECO:0000259" key="5">
    <source>
        <dbReference type="Pfam" id="PF03167"/>
    </source>
</evidence>
<evidence type="ECO:0000313" key="6">
    <source>
        <dbReference type="EMBL" id="KAE9988303.1"/>
    </source>
</evidence>
<dbReference type="AlphaFoldDB" id="A0A8H3VII7"/>
<name>A0A8H3VII7_VENIN</name>
<keyword evidence="2" id="KW-0378">Hydrolase</keyword>
<keyword evidence="3" id="KW-0234">DNA repair</keyword>
<feature type="region of interest" description="Disordered" evidence="4">
    <location>
        <begin position="24"/>
        <end position="72"/>
    </location>
</feature>
<dbReference type="EMBL" id="WNWS01000009">
    <property type="protein sequence ID" value="KAE9988303.1"/>
    <property type="molecule type" value="Genomic_DNA"/>
</dbReference>
<evidence type="ECO:0000256" key="2">
    <source>
        <dbReference type="ARBA" id="ARBA00022801"/>
    </source>
</evidence>
<feature type="domain" description="Uracil-DNA glycosylase-like" evidence="5">
    <location>
        <begin position="159"/>
        <end position="331"/>
    </location>
</feature>
<organism evidence="6 7">
    <name type="scientific">Venturia inaequalis</name>
    <name type="common">Apple scab fungus</name>
    <dbReference type="NCBI Taxonomy" id="5025"/>
    <lineage>
        <taxon>Eukaryota</taxon>
        <taxon>Fungi</taxon>
        <taxon>Dikarya</taxon>
        <taxon>Ascomycota</taxon>
        <taxon>Pezizomycotina</taxon>
        <taxon>Dothideomycetes</taxon>
        <taxon>Pleosporomycetidae</taxon>
        <taxon>Venturiales</taxon>
        <taxon>Venturiaceae</taxon>
        <taxon>Venturia</taxon>
    </lineage>
</organism>
<feature type="compositionally biased region" description="Basic and acidic residues" evidence="4">
    <location>
        <begin position="29"/>
        <end position="39"/>
    </location>
</feature>
<dbReference type="FunFam" id="3.40.470.10:FF:000010">
    <property type="entry name" value="G/U mismatch-specific DNA glycosylase"/>
    <property type="match status" value="1"/>
</dbReference>
<comment type="caution">
    <text evidence="6">The sequence shown here is derived from an EMBL/GenBank/DDBJ whole genome shotgun (WGS) entry which is preliminary data.</text>
</comment>
<evidence type="ECO:0000256" key="3">
    <source>
        <dbReference type="ARBA" id="ARBA00023204"/>
    </source>
</evidence>
<protein>
    <recommendedName>
        <fullName evidence="5">Uracil-DNA glycosylase-like domain-containing protein</fullName>
    </recommendedName>
</protein>
<dbReference type="InterPro" id="IPR005122">
    <property type="entry name" value="Uracil-DNA_glycosylase-like"/>
</dbReference>